<evidence type="ECO:0000259" key="3">
    <source>
        <dbReference type="PROSITE" id="PS50043"/>
    </source>
</evidence>
<dbReference type="PROSITE" id="PS00622">
    <property type="entry name" value="HTH_LUXR_1"/>
    <property type="match status" value="1"/>
</dbReference>
<gene>
    <name evidence="4" type="ORF">EKG83_17625</name>
</gene>
<dbReference type="KEGG" id="ssyi:EKG83_17625"/>
<evidence type="ECO:0000256" key="1">
    <source>
        <dbReference type="ARBA" id="ARBA00022741"/>
    </source>
</evidence>
<dbReference type="AlphaFoldDB" id="A0A5Q0HDX8"/>
<keyword evidence="5" id="KW-1185">Reference proteome</keyword>
<dbReference type="PANTHER" id="PTHR16305:SF35">
    <property type="entry name" value="TRANSCRIPTIONAL ACTIVATOR DOMAIN"/>
    <property type="match status" value="1"/>
</dbReference>
<dbReference type="PROSITE" id="PS50043">
    <property type="entry name" value="HTH_LUXR_2"/>
    <property type="match status" value="1"/>
</dbReference>
<dbReference type="InterPro" id="IPR016032">
    <property type="entry name" value="Sig_transdc_resp-reg_C-effctor"/>
</dbReference>
<keyword evidence="1" id="KW-0547">Nucleotide-binding</keyword>
<name>A0A5Q0HDX8_SACSY</name>
<dbReference type="PRINTS" id="PR00038">
    <property type="entry name" value="HTHLUXR"/>
</dbReference>
<organism evidence="4 5">
    <name type="scientific">Saccharothrix syringae</name>
    <name type="common">Nocardiopsis syringae</name>
    <dbReference type="NCBI Taxonomy" id="103733"/>
    <lineage>
        <taxon>Bacteria</taxon>
        <taxon>Bacillati</taxon>
        <taxon>Actinomycetota</taxon>
        <taxon>Actinomycetes</taxon>
        <taxon>Pseudonocardiales</taxon>
        <taxon>Pseudonocardiaceae</taxon>
        <taxon>Saccharothrix</taxon>
    </lineage>
</organism>
<dbReference type="GO" id="GO:0005737">
    <property type="term" value="C:cytoplasm"/>
    <property type="evidence" value="ECO:0007669"/>
    <property type="project" value="TreeGrafter"/>
</dbReference>
<dbReference type="PANTHER" id="PTHR16305">
    <property type="entry name" value="TESTICULAR SOLUBLE ADENYLYL CYCLASE"/>
    <property type="match status" value="1"/>
</dbReference>
<proteinExistence type="predicted"/>
<dbReference type="SMART" id="SM00421">
    <property type="entry name" value="HTH_LUXR"/>
    <property type="match status" value="1"/>
</dbReference>
<dbReference type="Pfam" id="PF00196">
    <property type="entry name" value="GerE"/>
    <property type="match status" value="1"/>
</dbReference>
<dbReference type="SUPFAM" id="SSF46894">
    <property type="entry name" value="C-terminal effector domain of the bipartite response regulators"/>
    <property type="match status" value="1"/>
</dbReference>
<dbReference type="OrthoDB" id="3656034at2"/>
<dbReference type="CDD" id="cd06170">
    <property type="entry name" value="LuxR_C_like"/>
    <property type="match status" value="1"/>
</dbReference>
<dbReference type="GO" id="GO:0005524">
    <property type="term" value="F:ATP binding"/>
    <property type="evidence" value="ECO:0007669"/>
    <property type="project" value="UniProtKB-KW"/>
</dbReference>
<evidence type="ECO:0000256" key="2">
    <source>
        <dbReference type="ARBA" id="ARBA00022840"/>
    </source>
</evidence>
<dbReference type="InterPro" id="IPR041664">
    <property type="entry name" value="AAA_16"/>
</dbReference>
<evidence type="ECO:0000313" key="5">
    <source>
        <dbReference type="Proteomes" id="UP000325787"/>
    </source>
</evidence>
<protein>
    <submittedName>
        <fullName evidence="4">Helix-turn-helix transcriptional regulator</fullName>
    </submittedName>
</protein>
<feature type="domain" description="HTH luxR-type" evidence="3">
    <location>
        <begin position="852"/>
        <end position="917"/>
    </location>
</feature>
<dbReference type="SUPFAM" id="SSF52540">
    <property type="entry name" value="P-loop containing nucleoside triphosphate hydrolases"/>
    <property type="match status" value="1"/>
</dbReference>
<keyword evidence="2" id="KW-0067">ATP-binding</keyword>
<dbReference type="InterPro" id="IPR000792">
    <property type="entry name" value="Tscrpt_reg_LuxR_C"/>
</dbReference>
<dbReference type="GO" id="GO:0004016">
    <property type="term" value="F:adenylate cyclase activity"/>
    <property type="evidence" value="ECO:0007669"/>
    <property type="project" value="TreeGrafter"/>
</dbReference>
<dbReference type="InterPro" id="IPR036388">
    <property type="entry name" value="WH-like_DNA-bd_sf"/>
</dbReference>
<sequence length="919" mass="96996">MGRDEETRRVVDAVDAGRHGPRSLLLLGEAGAGKTSLLDLASARAAATGRTVLAAGGCAAESELSFAVLHQLLGPLLPGAGALPPHLGEAVAAACGLAGVPVAPDPTALRLGVLALLGAAARQRPVLVTVDDVQLVDRDTCEVLSFVLRRLTDERLVVLLAARASVRPARVEATVPAVVLGPLGESAAARLLDGLPDAPTGRARIDVLQQAAGNPLALVELARAVASGAALPGRDLPRGARLREMFADRLRELPEETRRLLVYAAAAEQEDLATTMAAAGVGDDLSGWAPAERAGLVVVVRGRVGFRHPLVRAAAYEGAPAELRARAHRDIAAAVVGDPARRAWHLSEAAVAPDEAVARALEETVALAQLRGGRYATARALERAAECTPDPGRRARRYARAVTAADDFGDPAWIRDLYAQVTRLTTDPDVLGVAAAGAGHGLSLSGHQREAFELLRASLQDHRPRDGSTALALTGVLAAVRVQSGLPGHGASLRALLDRLGGDPPGDPAGLVPLPVRPAMLENVLVQSDPDAHARRVLEDPGAAVHRRLDGPVDVARLLSLSSTAWFADEPEAAVEAFRQARGRGSPGMIVMCVPALASAMLDTGRWADAELLLAEAAELAVVHRFRYLAADVAALRGELAALRGQPRPVEVRAAVDLDENRATHARLLRAAGLAAAAAGDHEGAYRHFRALYGVDGTALHYFLSPRSIAEFAAAARAVRARDDAAAVVAAVRAAQPERPTARLRLQLHHADALVAELDDHAPRARVERSYRLAVVDPAGEQWPLERARARLHYARWLRGQSRPLDAHRVLAAARDTFARLGATGLADRARLELRAGGGPVPSVSSVQSVHEADPLAELTAQQREVVLLAARGLRNREIAERLFLSPRTVGSHLHNAYPKLGVSGRHQLREVIGDLPQV</sequence>
<dbReference type="Gene3D" id="1.10.10.10">
    <property type="entry name" value="Winged helix-like DNA-binding domain superfamily/Winged helix DNA-binding domain"/>
    <property type="match status" value="1"/>
</dbReference>
<dbReference type="Proteomes" id="UP000325787">
    <property type="component" value="Chromosome"/>
</dbReference>
<dbReference type="GO" id="GO:0003677">
    <property type="term" value="F:DNA binding"/>
    <property type="evidence" value="ECO:0007669"/>
    <property type="project" value="InterPro"/>
</dbReference>
<dbReference type="InterPro" id="IPR027417">
    <property type="entry name" value="P-loop_NTPase"/>
</dbReference>
<dbReference type="GO" id="GO:0006355">
    <property type="term" value="P:regulation of DNA-templated transcription"/>
    <property type="evidence" value="ECO:0007669"/>
    <property type="project" value="InterPro"/>
</dbReference>
<dbReference type="Pfam" id="PF13191">
    <property type="entry name" value="AAA_16"/>
    <property type="match status" value="1"/>
</dbReference>
<accession>A0A5Q0HDX8</accession>
<reference evidence="5" key="1">
    <citation type="journal article" date="2021" name="Curr. Microbiol.">
        <title>Complete genome of nocamycin-producing strain Saccharothrix syringae NRRL B-16468 reveals the biosynthetic potential for secondary metabolites.</title>
        <authorList>
            <person name="Mo X."/>
            <person name="Yang S."/>
        </authorList>
    </citation>
    <scope>NUCLEOTIDE SEQUENCE [LARGE SCALE GENOMIC DNA]</scope>
    <source>
        <strain evidence="5">ATCC 51364 / DSM 43886 / JCM 6844 / KCTC 9398 / NBRC 14523 / NRRL B-16468 / INA 2240</strain>
    </source>
</reference>
<dbReference type="EMBL" id="CP034550">
    <property type="protein sequence ID" value="QFZ24309.1"/>
    <property type="molecule type" value="Genomic_DNA"/>
</dbReference>
<evidence type="ECO:0000313" key="4">
    <source>
        <dbReference type="EMBL" id="QFZ24309.1"/>
    </source>
</evidence>